<dbReference type="STRING" id="490629.SAMN05216266_102341"/>
<protein>
    <recommendedName>
        <fullName evidence="1">Aminoglycoside phosphotransferase domain-containing protein</fullName>
    </recommendedName>
</protein>
<organism evidence="2 3">
    <name type="scientific">Amycolatopsis marina</name>
    <dbReference type="NCBI Taxonomy" id="490629"/>
    <lineage>
        <taxon>Bacteria</taxon>
        <taxon>Bacillati</taxon>
        <taxon>Actinomycetota</taxon>
        <taxon>Actinomycetes</taxon>
        <taxon>Pseudonocardiales</taxon>
        <taxon>Pseudonocardiaceae</taxon>
        <taxon>Amycolatopsis</taxon>
    </lineage>
</organism>
<dbReference type="InterPro" id="IPR011009">
    <property type="entry name" value="Kinase-like_dom_sf"/>
</dbReference>
<evidence type="ECO:0000313" key="3">
    <source>
        <dbReference type="Proteomes" id="UP000243799"/>
    </source>
</evidence>
<dbReference type="AlphaFoldDB" id="A0A1I0WYY7"/>
<sequence>MPTNTVAPPDPGLALLTGPDAGAMVDAVLAAAGARSLRWALKQVDHQPGRGATASYTVDVEWADGARTREILGACSGELPAGIARISDGATEIGMWRFPVDPDLPALPLVHDHRQVRALLRGTGLDAPDGPVRSRLRVYRPRRRAVFEVSTPAGTAFVKVVRPRHARELHRRHRIAEAAGCPVPAALGWTETGAVVLARLPGRGLREGLLTGAMTLDPDDVVNTLDALPAGLATGERRRTWGQRAPHYAEVIAAAAPSLAERARAVANAVDHEEPEGPDTAVHGDFYEGQLLMRDGRIVGLLDLDTAGRGERLDDAGCLLAHLSLLAELRPDAAPDLDRLVSRLYLRFVRELDPAALSRRAAAVALSLATGPHRLGQADWLARTEDRVALAQTWLEPTNGSPPRAER</sequence>
<accession>A0A1I0WYY7</accession>
<proteinExistence type="predicted"/>
<dbReference type="SUPFAM" id="SSF56112">
    <property type="entry name" value="Protein kinase-like (PK-like)"/>
    <property type="match status" value="1"/>
</dbReference>
<dbReference type="EMBL" id="FOKG01000002">
    <property type="protein sequence ID" value="SFA93955.1"/>
    <property type="molecule type" value="Genomic_DNA"/>
</dbReference>
<dbReference type="Proteomes" id="UP000243799">
    <property type="component" value="Unassembled WGS sequence"/>
</dbReference>
<gene>
    <name evidence="2" type="ORF">SAMN05216266_102341</name>
</gene>
<dbReference type="Gene3D" id="3.90.1200.10">
    <property type="match status" value="1"/>
</dbReference>
<dbReference type="RefSeq" id="WP_177242487.1">
    <property type="nucleotide sequence ID" value="NZ_FOKG01000002.1"/>
</dbReference>
<evidence type="ECO:0000259" key="1">
    <source>
        <dbReference type="Pfam" id="PF01636"/>
    </source>
</evidence>
<evidence type="ECO:0000313" key="2">
    <source>
        <dbReference type="EMBL" id="SFA93955.1"/>
    </source>
</evidence>
<dbReference type="InterPro" id="IPR002575">
    <property type="entry name" value="Aminoglycoside_PTrfase"/>
</dbReference>
<dbReference type="Pfam" id="PF01636">
    <property type="entry name" value="APH"/>
    <property type="match status" value="1"/>
</dbReference>
<name>A0A1I0WYY7_9PSEU</name>
<reference evidence="3" key="1">
    <citation type="submission" date="2016-10" db="EMBL/GenBank/DDBJ databases">
        <authorList>
            <person name="Varghese N."/>
            <person name="Submissions S."/>
        </authorList>
    </citation>
    <scope>NUCLEOTIDE SEQUENCE [LARGE SCALE GENOMIC DNA]</scope>
    <source>
        <strain evidence="3">CGMCC 4.3568</strain>
    </source>
</reference>
<feature type="domain" description="Aminoglycoside phosphotransferase" evidence="1">
    <location>
        <begin position="146"/>
        <end position="324"/>
    </location>
</feature>
<keyword evidence="3" id="KW-1185">Reference proteome</keyword>